<dbReference type="Proteomes" id="UP000660729">
    <property type="component" value="Unassembled WGS sequence"/>
</dbReference>
<dbReference type="InterPro" id="IPR020846">
    <property type="entry name" value="MFS_dom"/>
</dbReference>
<evidence type="ECO:0000259" key="4">
    <source>
        <dbReference type="PROSITE" id="PS50850"/>
    </source>
</evidence>
<dbReference type="EMBL" id="JABCIY010000157">
    <property type="protein sequence ID" value="KAF7191632.1"/>
    <property type="molecule type" value="Genomic_DNA"/>
</dbReference>
<feature type="region of interest" description="Disordered" evidence="2">
    <location>
        <begin position="229"/>
        <end position="265"/>
    </location>
</feature>
<evidence type="ECO:0000313" key="6">
    <source>
        <dbReference type="Proteomes" id="UP000660729"/>
    </source>
</evidence>
<dbReference type="SUPFAM" id="SSF103473">
    <property type="entry name" value="MFS general substrate transporter"/>
    <property type="match status" value="1"/>
</dbReference>
<feature type="transmembrane region" description="Helical" evidence="3">
    <location>
        <begin position="445"/>
        <end position="467"/>
    </location>
</feature>
<dbReference type="PANTHER" id="PTHR23520">
    <property type="entry name" value="TRANSPORTER, PUTATIVE (AFU_ORTHOLOGUE AFUA_3G04000)-RELATED"/>
    <property type="match status" value="1"/>
</dbReference>
<evidence type="ECO:0000256" key="3">
    <source>
        <dbReference type="SAM" id="Phobius"/>
    </source>
</evidence>
<feature type="transmembrane region" description="Helical" evidence="3">
    <location>
        <begin position="63"/>
        <end position="84"/>
    </location>
</feature>
<feature type="transmembrane region" description="Helical" evidence="3">
    <location>
        <begin position="368"/>
        <end position="389"/>
    </location>
</feature>
<feature type="region of interest" description="Disordered" evidence="2">
    <location>
        <begin position="483"/>
        <end position="512"/>
    </location>
</feature>
<name>A0A8H6RJA4_9PEZI</name>
<protein>
    <submittedName>
        <fullName evidence="5">Putative membrane protein</fullName>
    </submittedName>
</protein>
<dbReference type="PROSITE" id="PS50850">
    <property type="entry name" value="MFS"/>
    <property type="match status" value="1"/>
</dbReference>
<feature type="transmembrane region" description="Helical" evidence="3">
    <location>
        <begin position="195"/>
        <end position="214"/>
    </location>
</feature>
<feature type="transmembrane region" description="Helical" evidence="3">
    <location>
        <begin position="38"/>
        <end position="57"/>
    </location>
</feature>
<keyword evidence="6" id="KW-1185">Reference proteome</keyword>
<proteinExistence type="predicted"/>
<keyword evidence="3" id="KW-0472">Membrane</keyword>
<gene>
    <name evidence="5" type="ORF">HII31_07134</name>
</gene>
<dbReference type="GO" id="GO:0000329">
    <property type="term" value="C:fungal-type vacuole membrane"/>
    <property type="evidence" value="ECO:0007669"/>
    <property type="project" value="TreeGrafter"/>
</dbReference>
<feature type="transmembrane region" description="Helical" evidence="3">
    <location>
        <begin position="91"/>
        <end position="110"/>
    </location>
</feature>
<dbReference type="Gene3D" id="1.20.1250.20">
    <property type="entry name" value="MFS general substrate transporter like domains"/>
    <property type="match status" value="2"/>
</dbReference>
<evidence type="ECO:0000256" key="2">
    <source>
        <dbReference type="SAM" id="MobiDB-lite"/>
    </source>
</evidence>
<dbReference type="AlphaFoldDB" id="A0A8H6RJA4"/>
<dbReference type="InterPro" id="IPR011701">
    <property type="entry name" value="MFS"/>
</dbReference>
<dbReference type="PANTHER" id="PTHR23520:SF5">
    <property type="entry name" value="TRANSPORTER, PUTATIVE (AFU_ORTHOLOGUE AFUA_3G04000)-RELATED"/>
    <property type="match status" value="1"/>
</dbReference>
<dbReference type="GO" id="GO:0022857">
    <property type="term" value="F:transmembrane transporter activity"/>
    <property type="evidence" value="ECO:0007669"/>
    <property type="project" value="InterPro"/>
</dbReference>
<keyword evidence="3" id="KW-0812">Transmembrane</keyword>
<feature type="domain" description="Major facilitator superfamily (MFS) profile" evidence="4">
    <location>
        <begin position="2"/>
        <end position="471"/>
    </location>
</feature>
<feature type="compositionally biased region" description="Basic and acidic residues" evidence="2">
    <location>
        <begin position="503"/>
        <end position="512"/>
    </location>
</feature>
<sequence length="512" mass="56651">MAAVARPFVWFYHEFGIDSIQKTGRNAWLMIAARSLRMFAYGTNALILALFFSELGFSDSRIGLFMTLTLLGDVFLGTFLTLIADRFGRRNILFMGSFLMVLTGLCFAIFENFWILLFAAIVGVVSATGGDFGPFRSIEESIISQLTTPSTRSDVLAWYVTLSAWGSSVGSEASGRIIDYLQNKDGWTIKDAYHSLFWIYAIMGIVNAVIVFCLSKDCEADALQDEKKYEQVAQEESEDNSFELTEHPDNHSPVEPSSNPTDPVVSPSKFKALATRLTSWTGHISGSTLSIVWKLWALLALDSLADGMVPYSLTTYYMDTKFHPKKSTLGDAVSVSYFLQAVGGVFAGPLARKIGLVNTMVFTHIPSSAAVLLFPWPNVFWMTVILLFVRSGLNNMDQAPRTALIAAIVKPEERTAVMGITSMLRTLAATTGPMVTGFLAGSDRFWVAFVAGGAFRLTYDVGLWVLFVNIKLHQHEKPAEDDLQMAEQFRLSDSEDEESTLNEDGRLSKDSE</sequence>
<comment type="subcellular location">
    <subcellularLocation>
        <location evidence="1">Membrane</location>
        <topology evidence="1">Multi-pass membrane protein</topology>
    </subcellularLocation>
</comment>
<evidence type="ECO:0000256" key="1">
    <source>
        <dbReference type="ARBA" id="ARBA00004141"/>
    </source>
</evidence>
<comment type="caution">
    <text evidence="5">The sequence shown here is derived from an EMBL/GenBank/DDBJ whole genome shotgun (WGS) entry which is preliminary data.</text>
</comment>
<evidence type="ECO:0000313" key="5">
    <source>
        <dbReference type="EMBL" id="KAF7191632.1"/>
    </source>
</evidence>
<keyword evidence="3" id="KW-1133">Transmembrane helix</keyword>
<feature type="transmembrane region" description="Helical" evidence="3">
    <location>
        <begin position="328"/>
        <end position="348"/>
    </location>
</feature>
<dbReference type="Pfam" id="PF07690">
    <property type="entry name" value="MFS_1"/>
    <property type="match status" value="2"/>
</dbReference>
<reference evidence="5" key="1">
    <citation type="submission" date="2020-04" db="EMBL/GenBank/DDBJ databases">
        <title>Draft genome resource of the tomato pathogen Pseudocercospora fuligena.</title>
        <authorList>
            <person name="Zaccaron A."/>
        </authorList>
    </citation>
    <scope>NUCLEOTIDE SEQUENCE</scope>
    <source>
        <strain evidence="5">PF001</strain>
    </source>
</reference>
<organism evidence="5 6">
    <name type="scientific">Pseudocercospora fuligena</name>
    <dbReference type="NCBI Taxonomy" id="685502"/>
    <lineage>
        <taxon>Eukaryota</taxon>
        <taxon>Fungi</taxon>
        <taxon>Dikarya</taxon>
        <taxon>Ascomycota</taxon>
        <taxon>Pezizomycotina</taxon>
        <taxon>Dothideomycetes</taxon>
        <taxon>Dothideomycetidae</taxon>
        <taxon>Mycosphaerellales</taxon>
        <taxon>Mycosphaerellaceae</taxon>
        <taxon>Pseudocercospora</taxon>
    </lineage>
</organism>
<accession>A0A8H6RJA4</accession>
<dbReference type="InterPro" id="IPR036259">
    <property type="entry name" value="MFS_trans_sf"/>
</dbReference>
<dbReference type="OrthoDB" id="10027823at2759"/>